<keyword evidence="2" id="KW-1185">Reference proteome</keyword>
<evidence type="ECO:0000313" key="2">
    <source>
        <dbReference type="Proteomes" id="UP001229421"/>
    </source>
</evidence>
<accession>A0AAD8NKG2</accession>
<organism evidence="1 2">
    <name type="scientific">Tagetes erecta</name>
    <name type="common">African marigold</name>
    <dbReference type="NCBI Taxonomy" id="13708"/>
    <lineage>
        <taxon>Eukaryota</taxon>
        <taxon>Viridiplantae</taxon>
        <taxon>Streptophyta</taxon>
        <taxon>Embryophyta</taxon>
        <taxon>Tracheophyta</taxon>
        <taxon>Spermatophyta</taxon>
        <taxon>Magnoliopsida</taxon>
        <taxon>eudicotyledons</taxon>
        <taxon>Gunneridae</taxon>
        <taxon>Pentapetalae</taxon>
        <taxon>asterids</taxon>
        <taxon>campanulids</taxon>
        <taxon>Asterales</taxon>
        <taxon>Asteraceae</taxon>
        <taxon>Asteroideae</taxon>
        <taxon>Heliantheae alliance</taxon>
        <taxon>Tageteae</taxon>
        <taxon>Tagetes</taxon>
    </lineage>
</organism>
<dbReference type="EMBL" id="JAUHHV010000007">
    <property type="protein sequence ID" value="KAK1419265.1"/>
    <property type="molecule type" value="Genomic_DNA"/>
</dbReference>
<reference evidence="1" key="1">
    <citation type="journal article" date="2023" name="bioRxiv">
        <title>Improved chromosome-level genome assembly for marigold (Tagetes erecta).</title>
        <authorList>
            <person name="Jiang F."/>
            <person name="Yuan L."/>
            <person name="Wang S."/>
            <person name="Wang H."/>
            <person name="Xu D."/>
            <person name="Wang A."/>
            <person name="Fan W."/>
        </authorList>
    </citation>
    <scope>NUCLEOTIDE SEQUENCE</scope>
    <source>
        <strain evidence="1">WSJ</strain>
        <tissue evidence="1">Leaf</tissue>
    </source>
</reference>
<protein>
    <submittedName>
        <fullName evidence="1">Uncharacterized protein</fullName>
    </submittedName>
</protein>
<comment type="caution">
    <text evidence="1">The sequence shown here is derived from an EMBL/GenBank/DDBJ whole genome shotgun (WGS) entry which is preliminary data.</text>
</comment>
<dbReference type="Proteomes" id="UP001229421">
    <property type="component" value="Unassembled WGS sequence"/>
</dbReference>
<name>A0AAD8NKG2_TARER</name>
<proteinExistence type="predicted"/>
<gene>
    <name evidence="1" type="ORF">QVD17_28429</name>
</gene>
<dbReference type="AlphaFoldDB" id="A0AAD8NKG2"/>
<evidence type="ECO:0000313" key="1">
    <source>
        <dbReference type="EMBL" id="KAK1419265.1"/>
    </source>
</evidence>
<sequence length="113" mass="13338">MNMGFQDLIERCNNKRYKKLSAGKKPLLKKVNRRFKGFRLMVTRKLKWRSFWIAVMPSKRTLKMYSDMLNQMKVDGSYPAIVFTSHWGLPVLVHPSSYKSSNVSFYIKPSIRC</sequence>